<reference evidence="2 3" key="1">
    <citation type="submission" date="2017-11" db="EMBL/GenBank/DDBJ databases">
        <title>Draft genome sequences of strains TRE 1, TRE D, TRE H and TRI 7, isolated from tamarins, belonging to four potential novel Bifidobacterium species.</title>
        <authorList>
            <person name="Mattarelli P."/>
            <person name="Modesto M."/>
            <person name="Bonetti A."/>
            <person name="Puglisi E."/>
            <person name="Morelli L."/>
        </authorList>
    </citation>
    <scope>NUCLEOTIDE SEQUENCE [LARGE SCALE GENOMIC DNA]</scope>
    <source>
        <strain evidence="3">TRED</strain>
    </source>
</reference>
<dbReference type="Pfam" id="PF06114">
    <property type="entry name" value="Peptidase_M78"/>
    <property type="match status" value="1"/>
</dbReference>
<evidence type="ECO:0000313" key="2">
    <source>
        <dbReference type="EMBL" id="PJM79969.1"/>
    </source>
</evidence>
<dbReference type="RefSeq" id="WP_100495739.1">
    <property type="nucleotide sequence ID" value="NZ_PGLQ01000001.1"/>
</dbReference>
<accession>A0A2M9HT43</accession>
<dbReference type="EMBL" id="PGLQ01000001">
    <property type="protein sequence ID" value="PJM79969.1"/>
    <property type="molecule type" value="Genomic_DNA"/>
</dbReference>
<evidence type="ECO:0000259" key="1">
    <source>
        <dbReference type="Pfam" id="PF06114"/>
    </source>
</evidence>
<dbReference type="Proteomes" id="UP000228755">
    <property type="component" value="Unassembled WGS sequence"/>
</dbReference>
<gene>
    <name evidence="2" type="ORF">CUU80_02210</name>
</gene>
<proteinExistence type="predicted"/>
<dbReference type="InterPro" id="IPR010359">
    <property type="entry name" value="IrrE_HExxH"/>
</dbReference>
<dbReference type="OrthoDB" id="4727201at2"/>
<name>A0A2M9HT43_9BIFI</name>
<protein>
    <recommendedName>
        <fullName evidence="1">IrrE N-terminal-like domain-containing protein</fullName>
    </recommendedName>
</protein>
<sequence length="136" mass="16027">MIPLPVDAHLNYGPMRMSLYTLAPGLTVMSEVFRDDLQGVYSRSQDTILIDRSMTYTRKRCTLVHELVHRMYQDEGHEREHRCRLMTARLLISPTEYALAERIYEGERFQMAEELNVTPEVIDDYREYLHDSGMLL</sequence>
<organism evidence="2 3">
    <name type="scientific">Bifidobacterium scaligerum</name>
    <dbReference type="NCBI Taxonomy" id="2052656"/>
    <lineage>
        <taxon>Bacteria</taxon>
        <taxon>Bacillati</taxon>
        <taxon>Actinomycetota</taxon>
        <taxon>Actinomycetes</taxon>
        <taxon>Bifidobacteriales</taxon>
        <taxon>Bifidobacteriaceae</taxon>
        <taxon>Bifidobacterium</taxon>
    </lineage>
</organism>
<feature type="domain" description="IrrE N-terminal-like" evidence="1">
    <location>
        <begin position="42"/>
        <end position="123"/>
    </location>
</feature>
<keyword evidence="3" id="KW-1185">Reference proteome</keyword>
<comment type="caution">
    <text evidence="2">The sequence shown here is derived from an EMBL/GenBank/DDBJ whole genome shotgun (WGS) entry which is preliminary data.</text>
</comment>
<dbReference type="Gene3D" id="1.10.10.2910">
    <property type="match status" value="1"/>
</dbReference>
<dbReference type="AlphaFoldDB" id="A0A2M9HT43"/>
<evidence type="ECO:0000313" key="3">
    <source>
        <dbReference type="Proteomes" id="UP000228755"/>
    </source>
</evidence>